<proteinExistence type="predicted"/>
<name>B9T5B3_RICCO</name>
<protein>
    <recommendedName>
        <fullName evidence="3">Reverse transcriptase zinc-binding domain-containing protein</fullName>
    </recommendedName>
</protein>
<dbReference type="AlphaFoldDB" id="B9T5B3"/>
<evidence type="ECO:0000313" key="2">
    <source>
        <dbReference type="Proteomes" id="UP000008311"/>
    </source>
</evidence>
<dbReference type="Proteomes" id="UP000008311">
    <property type="component" value="Unassembled WGS sequence"/>
</dbReference>
<dbReference type="eggNOG" id="KOG1075">
    <property type="taxonomic scope" value="Eukaryota"/>
</dbReference>
<sequence length="262" mass="29573">MLQNPDSLCSQRSICLAKGMLQDELCWRVGNGLYIRIWYPNGLIGENSKKPLVEGGLPDGARVRDLIDPVSGSWNRELIMSNFLPFEADAILRLPLSLRQPLDILFWPHSEDGSYYVKSRYHHVLFNKRFNADKSSSGQNPFGKMWSKDWFLNIPSKVKHFYWRLLNNILPCQTALFNRGGGRACISQQQSSWKPPNFNQVKIDIDAAIGEGSKTTGLGVVIGDSIDQVMLAAGKRIQECWDVEIAGLRLHCLVSVARDVRV</sequence>
<accession>B9T5B3</accession>
<evidence type="ECO:0008006" key="3">
    <source>
        <dbReference type="Google" id="ProtNLM"/>
    </source>
</evidence>
<evidence type="ECO:0000313" key="1">
    <source>
        <dbReference type="EMBL" id="EEF28952.1"/>
    </source>
</evidence>
<dbReference type="InParanoid" id="B9T5B3"/>
<keyword evidence="2" id="KW-1185">Reference proteome</keyword>
<gene>
    <name evidence="1" type="ORF">RCOM_0048620</name>
</gene>
<dbReference type="EMBL" id="EQ974518">
    <property type="protein sequence ID" value="EEF28952.1"/>
    <property type="molecule type" value="Genomic_DNA"/>
</dbReference>
<organism evidence="1 2">
    <name type="scientific">Ricinus communis</name>
    <name type="common">Castor bean</name>
    <dbReference type="NCBI Taxonomy" id="3988"/>
    <lineage>
        <taxon>Eukaryota</taxon>
        <taxon>Viridiplantae</taxon>
        <taxon>Streptophyta</taxon>
        <taxon>Embryophyta</taxon>
        <taxon>Tracheophyta</taxon>
        <taxon>Spermatophyta</taxon>
        <taxon>Magnoliopsida</taxon>
        <taxon>eudicotyledons</taxon>
        <taxon>Gunneridae</taxon>
        <taxon>Pentapetalae</taxon>
        <taxon>rosids</taxon>
        <taxon>fabids</taxon>
        <taxon>Malpighiales</taxon>
        <taxon>Euphorbiaceae</taxon>
        <taxon>Acalyphoideae</taxon>
        <taxon>Acalypheae</taxon>
        <taxon>Ricinus</taxon>
    </lineage>
</organism>
<reference evidence="2" key="1">
    <citation type="journal article" date="2010" name="Nat. Biotechnol.">
        <title>Draft genome sequence of the oilseed species Ricinus communis.</title>
        <authorList>
            <person name="Chan A.P."/>
            <person name="Crabtree J."/>
            <person name="Zhao Q."/>
            <person name="Lorenzi H."/>
            <person name="Orvis J."/>
            <person name="Puiu D."/>
            <person name="Melake-Berhan A."/>
            <person name="Jones K.M."/>
            <person name="Redman J."/>
            <person name="Chen G."/>
            <person name="Cahoon E.B."/>
            <person name="Gedil M."/>
            <person name="Stanke M."/>
            <person name="Haas B.J."/>
            <person name="Wortman J.R."/>
            <person name="Fraser-Liggett C.M."/>
            <person name="Ravel J."/>
            <person name="Rabinowicz P.D."/>
        </authorList>
    </citation>
    <scope>NUCLEOTIDE SEQUENCE [LARGE SCALE GENOMIC DNA]</scope>
    <source>
        <strain evidence="2">cv. Hale</strain>
    </source>
</reference>